<organism evidence="4 5">
    <name type="scientific">Hymenobacter crusticola</name>
    <dbReference type="NCBI Taxonomy" id="1770526"/>
    <lineage>
        <taxon>Bacteria</taxon>
        <taxon>Pseudomonadati</taxon>
        <taxon>Bacteroidota</taxon>
        <taxon>Cytophagia</taxon>
        <taxon>Cytophagales</taxon>
        <taxon>Hymenobacteraceae</taxon>
        <taxon>Hymenobacter</taxon>
    </lineage>
</organism>
<evidence type="ECO:0000256" key="2">
    <source>
        <dbReference type="ARBA" id="ARBA00022679"/>
    </source>
</evidence>
<reference evidence="4 5" key="1">
    <citation type="submission" date="2017-01" db="EMBL/GenBank/DDBJ databases">
        <title>A new Hymenobacter.</title>
        <authorList>
            <person name="Liang Y."/>
            <person name="Feng F."/>
        </authorList>
    </citation>
    <scope>NUCLEOTIDE SEQUENCE [LARGE SCALE GENOMIC DNA]</scope>
    <source>
        <strain evidence="4">MIMBbqt21</strain>
    </source>
</reference>
<dbReference type="AlphaFoldDB" id="A0A243WA09"/>
<dbReference type="GO" id="GO:0008171">
    <property type="term" value="F:O-methyltransferase activity"/>
    <property type="evidence" value="ECO:0007669"/>
    <property type="project" value="InterPro"/>
</dbReference>
<name>A0A243WA09_9BACT</name>
<dbReference type="PANTHER" id="PTHR43167:SF1">
    <property type="entry name" value="PUTATIVE (AFU_ORTHOLOGUE AFUA_6G01830)-RELATED"/>
    <property type="match status" value="1"/>
</dbReference>
<keyword evidence="5" id="KW-1185">Reference proteome</keyword>
<sequence length="192" mass="21312">MRADLLRQLAEFGQENDQQATRREERLLNITPDTGPFLALLIKAMQARAVLEIGTSNGYSTIWLADAAQTTDGHVTTVEVNKARAAQAHHNFQQAALADTITLKVTPAESLLPTIASASFDFIFLDSDRTQYCVWWPLLHRILRPGGLMVVDNAVSHQHELVDFLALLETEAGIETSLVPLGKGELLIWKQR</sequence>
<dbReference type="PANTHER" id="PTHR43167">
    <property type="entry name" value="PUTATIVE (AFU_ORTHOLOGUE AFUA_6G01830)-RELATED"/>
    <property type="match status" value="1"/>
</dbReference>
<dbReference type="EMBL" id="MTSE01000011">
    <property type="protein sequence ID" value="OUJ72386.1"/>
    <property type="molecule type" value="Genomic_DNA"/>
</dbReference>
<keyword evidence="3" id="KW-0949">S-adenosyl-L-methionine</keyword>
<evidence type="ECO:0000313" key="4">
    <source>
        <dbReference type="EMBL" id="OUJ72386.1"/>
    </source>
</evidence>
<dbReference type="Proteomes" id="UP000194873">
    <property type="component" value="Unassembled WGS sequence"/>
</dbReference>
<dbReference type="CDD" id="cd02440">
    <property type="entry name" value="AdoMet_MTases"/>
    <property type="match status" value="1"/>
</dbReference>
<evidence type="ECO:0000313" key="5">
    <source>
        <dbReference type="Proteomes" id="UP000194873"/>
    </source>
</evidence>
<dbReference type="SUPFAM" id="SSF53335">
    <property type="entry name" value="S-adenosyl-L-methionine-dependent methyltransferases"/>
    <property type="match status" value="1"/>
</dbReference>
<evidence type="ECO:0000256" key="3">
    <source>
        <dbReference type="ARBA" id="ARBA00022691"/>
    </source>
</evidence>
<dbReference type="PROSITE" id="PS51682">
    <property type="entry name" value="SAM_OMT_I"/>
    <property type="match status" value="1"/>
</dbReference>
<keyword evidence="2 4" id="KW-0808">Transferase</keyword>
<gene>
    <name evidence="4" type="ORF">BXP70_18630</name>
</gene>
<dbReference type="GO" id="GO:0032259">
    <property type="term" value="P:methylation"/>
    <property type="evidence" value="ECO:0007669"/>
    <property type="project" value="UniProtKB-KW"/>
</dbReference>
<comment type="caution">
    <text evidence="4">The sequence shown here is derived from an EMBL/GenBank/DDBJ whole genome shotgun (WGS) entry which is preliminary data.</text>
</comment>
<protein>
    <submittedName>
        <fullName evidence="4">Methyltransferase</fullName>
    </submittedName>
</protein>
<proteinExistence type="predicted"/>
<dbReference type="InterPro" id="IPR002935">
    <property type="entry name" value="SAM_O-MeTrfase"/>
</dbReference>
<dbReference type="Pfam" id="PF01596">
    <property type="entry name" value="Methyltransf_3"/>
    <property type="match status" value="1"/>
</dbReference>
<dbReference type="Gene3D" id="3.40.50.150">
    <property type="entry name" value="Vaccinia Virus protein VP39"/>
    <property type="match status" value="1"/>
</dbReference>
<keyword evidence="1 4" id="KW-0489">Methyltransferase</keyword>
<evidence type="ECO:0000256" key="1">
    <source>
        <dbReference type="ARBA" id="ARBA00022603"/>
    </source>
</evidence>
<accession>A0A243WA09</accession>
<dbReference type="InterPro" id="IPR029063">
    <property type="entry name" value="SAM-dependent_MTases_sf"/>
</dbReference>